<evidence type="ECO:0000313" key="7">
    <source>
        <dbReference type="Proteomes" id="UP000435112"/>
    </source>
</evidence>
<evidence type="ECO:0000256" key="1">
    <source>
        <dbReference type="SAM" id="Phobius"/>
    </source>
</evidence>
<dbReference type="EMBL" id="QXFT01000173">
    <property type="protein sequence ID" value="KAE9352121.1"/>
    <property type="molecule type" value="Genomic_DNA"/>
</dbReference>
<dbReference type="AlphaFoldDB" id="A0A6A3KNS3"/>
<dbReference type="Proteomes" id="UP000435112">
    <property type="component" value="Unassembled WGS sequence"/>
</dbReference>
<comment type="caution">
    <text evidence="2">The sequence shown here is derived from an EMBL/GenBank/DDBJ whole genome shotgun (WGS) entry which is preliminary data.</text>
</comment>
<proteinExistence type="predicted"/>
<evidence type="ECO:0000313" key="4">
    <source>
        <dbReference type="EMBL" id="KAE9352121.1"/>
    </source>
</evidence>
<evidence type="ECO:0000313" key="2">
    <source>
        <dbReference type="EMBL" id="KAE9006825.1"/>
    </source>
</evidence>
<feature type="transmembrane region" description="Helical" evidence="1">
    <location>
        <begin position="20"/>
        <end position="44"/>
    </location>
</feature>
<protein>
    <submittedName>
        <fullName evidence="2">Uncharacterized protein</fullName>
    </submittedName>
</protein>
<accession>A0A6A3KNS3</accession>
<keyword evidence="1" id="KW-0472">Membrane</keyword>
<keyword evidence="6" id="KW-1185">Reference proteome</keyword>
<dbReference type="Proteomes" id="UP000429607">
    <property type="component" value="Unassembled WGS sequence"/>
</dbReference>
<sequence length="72" mass="7674">MKSSSRASTQKTANWNGPGIAYLLLWTVSGSAQIVTAGTTFAALESLQMGLETVNLKLNNKIFLVCSRQALA</sequence>
<dbReference type="EMBL" id="QXFU01001248">
    <property type="protein sequence ID" value="KAE9006825.1"/>
    <property type="molecule type" value="Genomic_DNA"/>
</dbReference>
<evidence type="ECO:0000313" key="5">
    <source>
        <dbReference type="Proteomes" id="UP000429607"/>
    </source>
</evidence>
<gene>
    <name evidence="3" type="ORF">PR001_g16877</name>
    <name evidence="2" type="ORF">PR002_g16383</name>
    <name evidence="4" type="ORF">PR003_g4534</name>
</gene>
<dbReference type="Proteomes" id="UP000434957">
    <property type="component" value="Unassembled WGS sequence"/>
</dbReference>
<name>A0A6A3KNS3_9STRA</name>
<evidence type="ECO:0000313" key="3">
    <source>
        <dbReference type="EMBL" id="KAE9007792.1"/>
    </source>
</evidence>
<reference evidence="5 7" key="1">
    <citation type="submission" date="2018-09" db="EMBL/GenBank/DDBJ databases">
        <title>Genomic investigation of the strawberry pathogen Phytophthora fragariae indicates pathogenicity is determined by transcriptional variation in three key races.</title>
        <authorList>
            <person name="Adams T.M."/>
            <person name="Armitage A.D."/>
            <person name="Sobczyk M.K."/>
            <person name="Bates H.J."/>
            <person name="Dunwell J.M."/>
            <person name="Nellist C.F."/>
            <person name="Harrison R.J."/>
        </authorList>
    </citation>
    <scope>NUCLEOTIDE SEQUENCE [LARGE SCALE GENOMIC DNA]</scope>
    <source>
        <strain evidence="3 5">SCRP249</strain>
        <strain evidence="2 7">SCRP324</strain>
        <strain evidence="4 6">SCRP333</strain>
    </source>
</reference>
<keyword evidence="1" id="KW-0812">Transmembrane</keyword>
<evidence type="ECO:0000313" key="6">
    <source>
        <dbReference type="Proteomes" id="UP000434957"/>
    </source>
</evidence>
<keyword evidence="1" id="KW-1133">Transmembrane helix</keyword>
<dbReference type="EMBL" id="QXFV01001361">
    <property type="protein sequence ID" value="KAE9007792.1"/>
    <property type="molecule type" value="Genomic_DNA"/>
</dbReference>
<organism evidence="2 7">
    <name type="scientific">Phytophthora rubi</name>
    <dbReference type="NCBI Taxonomy" id="129364"/>
    <lineage>
        <taxon>Eukaryota</taxon>
        <taxon>Sar</taxon>
        <taxon>Stramenopiles</taxon>
        <taxon>Oomycota</taxon>
        <taxon>Peronosporomycetes</taxon>
        <taxon>Peronosporales</taxon>
        <taxon>Peronosporaceae</taxon>
        <taxon>Phytophthora</taxon>
    </lineage>
</organism>